<dbReference type="EMBL" id="VMQU01000103">
    <property type="protein sequence ID" value="TVS85237.1"/>
    <property type="molecule type" value="Genomic_DNA"/>
</dbReference>
<dbReference type="NCBIfam" id="TIGR01764">
    <property type="entry name" value="excise"/>
    <property type="match status" value="1"/>
</dbReference>
<dbReference type="AlphaFoldDB" id="A0A557XHR7"/>
<gene>
    <name evidence="2" type="ORF">FPZ47_20270</name>
</gene>
<evidence type="ECO:0000259" key="1">
    <source>
        <dbReference type="Pfam" id="PF12728"/>
    </source>
</evidence>
<dbReference type="Pfam" id="PF12728">
    <property type="entry name" value="HTH_17"/>
    <property type="match status" value="1"/>
</dbReference>
<protein>
    <submittedName>
        <fullName evidence="2">Helix-turn-helix domain-containing protein</fullName>
    </submittedName>
</protein>
<evidence type="ECO:0000313" key="2">
    <source>
        <dbReference type="EMBL" id="TVS85237.1"/>
    </source>
</evidence>
<keyword evidence="3" id="KW-1185">Reference proteome</keyword>
<dbReference type="SUPFAM" id="SSF46955">
    <property type="entry name" value="Putative DNA-binding domain"/>
    <property type="match status" value="1"/>
</dbReference>
<dbReference type="OrthoDB" id="26212at2"/>
<dbReference type="GO" id="GO:0003677">
    <property type="term" value="F:DNA binding"/>
    <property type="evidence" value="ECO:0007669"/>
    <property type="project" value="InterPro"/>
</dbReference>
<evidence type="ECO:0000313" key="3">
    <source>
        <dbReference type="Proteomes" id="UP000320513"/>
    </source>
</evidence>
<dbReference type="InterPro" id="IPR009061">
    <property type="entry name" value="DNA-bd_dom_put_sf"/>
</dbReference>
<reference evidence="2 3" key="1">
    <citation type="submission" date="2019-07" db="EMBL/GenBank/DDBJ databases">
        <title>New Mycobacterium species.</title>
        <authorList>
            <person name="Tortoli E."/>
            <person name="Ghielmetti G."/>
            <person name="Friedel U."/>
            <person name="Trovato A."/>
        </authorList>
    </citation>
    <scope>NUCLEOTIDE SEQUENCE [LARGE SCALE GENOMIC DNA]</scope>
    <source>
        <strain evidence="2 3">16-83</strain>
    </source>
</reference>
<dbReference type="Proteomes" id="UP000320513">
    <property type="component" value="Unassembled WGS sequence"/>
</dbReference>
<feature type="domain" description="Helix-turn-helix" evidence="1">
    <location>
        <begin position="46"/>
        <end position="95"/>
    </location>
</feature>
<dbReference type="InterPro" id="IPR041657">
    <property type="entry name" value="HTH_17"/>
</dbReference>
<sequence>MPTARLVDADGSGVPIPDSMFTILIQVAEALKAGLAVTIAPHHLTLSTQEAADLLRISRTTLVRLLETGAIPFDKPSRHRKVRLQDLIEYRQRQRKAAAQALDDMVADAERLDLYDADPAAVSAALRAARGKTG</sequence>
<organism evidence="2 3">
    <name type="scientific">Mycobacterium helveticum</name>
    <dbReference type="NCBI Taxonomy" id="2592811"/>
    <lineage>
        <taxon>Bacteria</taxon>
        <taxon>Bacillati</taxon>
        <taxon>Actinomycetota</taxon>
        <taxon>Actinomycetes</taxon>
        <taxon>Mycobacteriales</taxon>
        <taxon>Mycobacteriaceae</taxon>
        <taxon>Mycobacterium</taxon>
    </lineage>
</organism>
<comment type="caution">
    <text evidence="2">The sequence shown here is derived from an EMBL/GenBank/DDBJ whole genome shotgun (WGS) entry which is preliminary data.</text>
</comment>
<name>A0A557XHR7_9MYCO</name>
<accession>A0A557XHR7</accession>
<dbReference type="InterPro" id="IPR010093">
    <property type="entry name" value="SinI_DNA-bd"/>
</dbReference>
<proteinExistence type="predicted"/>